<gene>
    <name evidence="1" type="ORF">MLD38_033155</name>
</gene>
<organism evidence="1 2">
    <name type="scientific">Melastoma candidum</name>
    <dbReference type="NCBI Taxonomy" id="119954"/>
    <lineage>
        <taxon>Eukaryota</taxon>
        <taxon>Viridiplantae</taxon>
        <taxon>Streptophyta</taxon>
        <taxon>Embryophyta</taxon>
        <taxon>Tracheophyta</taxon>
        <taxon>Spermatophyta</taxon>
        <taxon>Magnoliopsida</taxon>
        <taxon>eudicotyledons</taxon>
        <taxon>Gunneridae</taxon>
        <taxon>Pentapetalae</taxon>
        <taxon>rosids</taxon>
        <taxon>malvids</taxon>
        <taxon>Myrtales</taxon>
        <taxon>Melastomataceae</taxon>
        <taxon>Melastomatoideae</taxon>
        <taxon>Melastomateae</taxon>
        <taxon>Melastoma</taxon>
    </lineage>
</organism>
<evidence type="ECO:0000313" key="1">
    <source>
        <dbReference type="EMBL" id="KAI4319570.1"/>
    </source>
</evidence>
<comment type="caution">
    <text evidence="1">The sequence shown here is derived from an EMBL/GenBank/DDBJ whole genome shotgun (WGS) entry which is preliminary data.</text>
</comment>
<name>A0ACB9M5Z3_9MYRT</name>
<accession>A0ACB9M5Z3</accession>
<sequence>MPDLLYQHYIRCRTYYDRRGRKRSKHTRGELEPYPDGQRSKPTFPGDLVIQRLPTRGELEVCPKEQLLRLDFFNVPTRVSDGDSGWLAAETEAATKEEEVVATEAEEEAGGFGRRQRPASGGDGGCDKGGGGGGGWVRNCESCDSCPDAPCFNRVDR</sequence>
<dbReference type="EMBL" id="CM042889">
    <property type="protein sequence ID" value="KAI4319570.1"/>
    <property type="molecule type" value="Genomic_DNA"/>
</dbReference>
<keyword evidence="2" id="KW-1185">Reference proteome</keyword>
<protein>
    <submittedName>
        <fullName evidence="1">Uncharacterized protein</fullName>
    </submittedName>
</protein>
<dbReference type="Proteomes" id="UP001057402">
    <property type="component" value="Chromosome 10"/>
</dbReference>
<evidence type="ECO:0000313" key="2">
    <source>
        <dbReference type="Proteomes" id="UP001057402"/>
    </source>
</evidence>
<reference evidence="2" key="1">
    <citation type="journal article" date="2023" name="Front. Plant Sci.">
        <title>Chromosomal-level genome assembly of Melastoma candidum provides insights into trichome evolution.</title>
        <authorList>
            <person name="Zhong Y."/>
            <person name="Wu W."/>
            <person name="Sun C."/>
            <person name="Zou P."/>
            <person name="Liu Y."/>
            <person name="Dai S."/>
            <person name="Zhou R."/>
        </authorList>
    </citation>
    <scope>NUCLEOTIDE SEQUENCE [LARGE SCALE GENOMIC DNA]</scope>
</reference>
<proteinExistence type="predicted"/>